<gene>
    <name evidence="2" type="ORF">JCM17846_19070</name>
</gene>
<evidence type="ECO:0000313" key="3">
    <source>
        <dbReference type="Proteomes" id="UP000324996"/>
    </source>
</evidence>
<dbReference type="InterPro" id="IPR004896">
    <property type="entry name" value="PucC-rel"/>
</dbReference>
<keyword evidence="1" id="KW-0472">Membrane</keyword>
<keyword evidence="1" id="KW-0812">Transmembrane</keyword>
<dbReference type="Pfam" id="PF03209">
    <property type="entry name" value="PUCC"/>
    <property type="match status" value="1"/>
</dbReference>
<protein>
    <recommendedName>
        <fullName evidence="4">Major facilitator superfamily (MFS) profile domain-containing protein</fullName>
    </recommendedName>
</protein>
<accession>A0A5A7N9D1</accession>
<comment type="caution">
    <text evidence="2">The sequence shown here is derived from an EMBL/GenBank/DDBJ whole genome shotgun (WGS) entry which is preliminary data.</text>
</comment>
<feature type="transmembrane region" description="Helical" evidence="1">
    <location>
        <begin position="102"/>
        <end position="120"/>
    </location>
</feature>
<reference evidence="2 3" key="1">
    <citation type="submission" date="2019-09" db="EMBL/GenBank/DDBJ databases">
        <title>NBRP : Genome information of microbial organism related human and environment.</title>
        <authorList>
            <person name="Hattori M."/>
            <person name="Oshima K."/>
            <person name="Inaba H."/>
            <person name="Suda W."/>
            <person name="Sakamoto M."/>
            <person name="Iino T."/>
            <person name="Kitahara M."/>
            <person name="Oshida Y."/>
            <person name="Iida T."/>
            <person name="Kudo T."/>
            <person name="Itoh T."/>
            <person name="Ohkuma M."/>
        </authorList>
    </citation>
    <scope>NUCLEOTIDE SEQUENCE [LARGE SCALE GENOMIC DNA]</scope>
    <source>
        <strain evidence="2 3">Q-1</strain>
    </source>
</reference>
<evidence type="ECO:0000313" key="2">
    <source>
        <dbReference type="EMBL" id="GER04225.1"/>
    </source>
</evidence>
<feature type="transmembrane region" description="Helical" evidence="1">
    <location>
        <begin position="72"/>
        <end position="95"/>
    </location>
</feature>
<name>A0A5A7N9D1_9PROT</name>
<keyword evidence="3" id="KW-1185">Reference proteome</keyword>
<dbReference type="AlphaFoldDB" id="A0A5A7N9D1"/>
<evidence type="ECO:0008006" key="4">
    <source>
        <dbReference type="Google" id="ProtNLM"/>
    </source>
</evidence>
<sequence>MSWPGIIRLGLVQAALGAIVVLTTSTINRVMVVELGLLAILPGFLVGLHYAIQISRPRMGYGADAGRRCTPWIIGGMAVLALGGVMAALSVALMAQYLVPGIILAVLAFVMIGLGVGPAAPRF</sequence>
<evidence type="ECO:0000256" key="1">
    <source>
        <dbReference type="SAM" id="Phobius"/>
    </source>
</evidence>
<proteinExistence type="predicted"/>
<feature type="transmembrane region" description="Helical" evidence="1">
    <location>
        <begin position="6"/>
        <end position="24"/>
    </location>
</feature>
<organism evidence="2 3">
    <name type="scientific">Iodidimonas nitroreducens</name>
    <dbReference type="NCBI Taxonomy" id="1236968"/>
    <lineage>
        <taxon>Bacteria</taxon>
        <taxon>Pseudomonadati</taxon>
        <taxon>Pseudomonadota</taxon>
        <taxon>Alphaproteobacteria</taxon>
        <taxon>Iodidimonadales</taxon>
        <taxon>Iodidimonadaceae</taxon>
        <taxon>Iodidimonas</taxon>
    </lineage>
</organism>
<feature type="transmembrane region" description="Helical" evidence="1">
    <location>
        <begin position="31"/>
        <end position="52"/>
    </location>
</feature>
<dbReference type="Proteomes" id="UP000324996">
    <property type="component" value="Unassembled WGS sequence"/>
</dbReference>
<dbReference type="EMBL" id="BKCN01000008">
    <property type="protein sequence ID" value="GER04225.1"/>
    <property type="molecule type" value="Genomic_DNA"/>
</dbReference>
<keyword evidence="1" id="KW-1133">Transmembrane helix</keyword>